<proteinExistence type="predicted"/>
<dbReference type="PANTHER" id="PTHR23282">
    <property type="entry name" value="APICAL ENDOSOMAL GLYCOPROTEIN PRECURSOR"/>
    <property type="match status" value="1"/>
</dbReference>
<organism evidence="2 3">
    <name type="scientific">Rotaria magnacalcarata</name>
    <dbReference type="NCBI Taxonomy" id="392030"/>
    <lineage>
        <taxon>Eukaryota</taxon>
        <taxon>Metazoa</taxon>
        <taxon>Spiralia</taxon>
        <taxon>Gnathifera</taxon>
        <taxon>Rotifera</taxon>
        <taxon>Eurotatoria</taxon>
        <taxon>Bdelloidea</taxon>
        <taxon>Philodinida</taxon>
        <taxon>Philodinidae</taxon>
        <taxon>Rotaria</taxon>
    </lineage>
</organism>
<dbReference type="InterPro" id="IPR051560">
    <property type="entry name" value="MAM_domain-containing"/>
</dbReference>
<evidence type="ECO:0000259" key="1">
    <source>
        <dbReference type="PROSITE" id="PS50060"/>
    </source>
</evidence>
<evidence type="ECO:0000313" key="2">
    <source>
        <dbReference type="EMBL" id="CAF5216550.1"/>
    </source>
</evidence>
<dbReference type="InterPro" id="IPR000998">
    <property type="entry name" value="MAM_dom"/>
</dbReference>
<dbReference type="InterPro" id="IPR013320">
    <property type="entry name" value="ConA-like_dom_sf"/>
</dbReference>
<name>A0A8S3JGV4_9BILA</name>
<dbReference type="AlphaFoldDB" id="A0A8S3JGV4"/>
<comment type="caution">
    <text evidence="2">The sequence shown here is derived from an EMBL/GenBank/DDBJ whole genome shotgun (WGS) entry which is preliminary data.</text>
</comment>
<dbReference type="CDD" id="cd06263">
    <property type="entry name" value="MAM"/>
    <property type="match status" value="1"/>
</dbReference>
<protein>
    <recommendedName>
        <fullName evidence="1">MAM domain-containing protein</fullName>
    </recommendedName>
</protein>
<dbReference type="PROSITE" id="PS50060">
    <property type="entry name" value="MAM_2"/>
    <property type="match status" value="2"/>
</dbReference>
<dbReference type="EMBL" id="CAJOBI010344285">
    <property type="protein sequence ID" value="CAF5216550.1"/>
    <property type="molecule type" value="Genomic_DNA"/>
</dbReference>
<gene>
    <name evidence="2" type="ORF">SMN809_LOCUS80084</name>
</gene>
<accession>A0A8S3JGV4</accession>
<dbReference type="SMART" id="SM00137">
    <property type="entry name" value="MAM"/>
    <property type="match status" value="1"/>
</dbReference>
<dbReference type="Pfam" id="PF00629">
    <property type="entry name" value="MAM"/>
    <property type="match status" value="2"/>
</dbReference>
<feature type="non-terminal residue" evidence="2">
    <location>
        <position position="1"/>
    </location>
</feature>
<evidence type="ECO:0000313" key="3">
    <source>
        <dbReference type="Proteomes" id="UP000676336"/>
    </source>
</evidence>
<dbReference type="Proteomes" id="UP000676336">
    <property type="component" value="Unassembled WGS sequence"/>
</dbReference>
<feature type="domain" description="MAM" evidence="1">
    <location>
        <begin position="22"/>
        <end position="77"/>
    </location>
</feature>
<dbReference type="Gene3D" id="2.60.120.200">
    <property type="match status" value="2"/>
</dbReference>
<sequence>MHATTQKIQLNVYIKPQGTDGWAFGGNFDNRWLYAQMNIRSPNQPWQGVFEAHILVQNPDASVALDDVSITRGLCPSLGDCTFETDLCGWQNNDIDADMDWLVGTGIHSLGTGPQFDHTTNTAQGKYLMIETSIPTKPGDRARLRSLIFDGTNGDAKCFRFWFHMYGDSIGTLNVYVFDGAYKRIWSLSGNRGDNWYE</sequence>
<reference evidence="2" key="1">
    <citation type="submission" date="2021-02" db="EMBL/GenBank/DDBJ databases">
        <authorList>
            <person name="Nowell W R."/>
        </authorList>
    </citation>
    <scope>NUCLEOTIDE SEQUENCE</scope>
</reference>
<feature type="domain" description="MAM" evidence="1">
    <location>
        <begin position="79"/>
        <end position="198"/>
    </location>
</feature>
<dbReference type="SUPFAM" id="SSF49899">
    <property type="entry name" value="Concanavalin A-like lectins/glucanases"/>
    <property type="match status" value="2"/>
</dbReference>
<dbReference type="GO" id="GO:0016020">
    <property type="term" value="C:membrane"/>
    <property type="evidence" value="ECO:0007669"/>
    <property type="project" value="InterPro"/>
</dbReference>
<dbReference type="PANTHER" id="PTHR23282:SF101">
    <property type="entry name" value="MAM DOMAIN-CONTAINING PROTEIN"/>
    <property type="match status" value="1"/>
</dbReference>